<feature type="compositionally biased region" description="Acidic residues" evidence="1">
    <location>
        <begin position="395"/>
        <end position="455"/>
    </location>
</feature>
<dbReference type="EMBL" id="JANTQA010000045">
    <property type="protein sequence ID" value="KAJ3434093.1"/>
    <property type="molecule type" value="Genomic_DNA"/>
</dbReference>
<sequence length="481" mass="58225">MKKKWKTKKKKRKRKKRKEKEKKKEKNKTFKALEKWDVSEKLIEIKKISKQINFVQELLRRNTITILKNEQELKKRNIVKRQIDFIKNIFNEFCLAGFYLKISNLVSFLIKSKHPDYWTEPTWLEGFETSSILTDKKKYFKRALYDIKEIFQDRTDLLKEESIRIIEETMNINKKQKKEKQPLIVVNNELFVLLKNIINYQRFVIKAQYQLFRMVVQMKLTCLPFENDHELLTFQKWAINQIWYNYLELQTISYSEIIKIIQVINNHHQYIQEKKKSDLKPLKINKKKQEKEEIVQIEEKDQSEKNNSLSEDKLLINNDLEKDDDQELKDSLSDQEEIVIEKEIKSDQTSKHELENENQNEKEQIQEEIQKTEQEYVEKEEEKGEEEEVVKKEEEENEEEEEEEEKKEEEKEEEEKEEEEKEEEEDDDDNEDGEKDEEKEELEESGGEEDDENIIEDNNVFVEDENNQISTTNIGNNSEND</sequence>
<dbReference type="PANTHER" id="PTHR45532:SF1">
    <property type="entry name" value="WD REPEAT-CONTAINING PROTEIN 97"/>
    <property type="match status" value="1"/>
</dbReference>
<name>A0AAV7YWA4_9EUKA</name>
<organism evidence="2 3">
    <name type="scientific">Anaeramoeba flamelloides</name>
    <dbReference type="NCBI Taxonomy" id="1746091"/>
    <lineage>
        <taxon>Eukaryota</taxon>
        <taxon>Metamonada</taxon>
        <taxon>Anaeramoebidae</taxon>
        <taxon>Anaeramoeba</taxon>
    </lineage>
</organism>
<reference evidence="2" key="1">
    <citation type="submission" date="2022-08" db="EMBL/GenBank/DDBJ databases">
        <title>Novel sulphate-reducing endosymbionts in the free-living metamonad Anaeramoeba.</title>
        <authorList>
            <person name="Jerlstrom-Hultqvist J."/>
            <person name="Cepicka I."/>
            <person name="Gallot-Lavallee L."/>
            <person name="Salas-Leiva D."/>
            <person name="Curtis B.A."/>
            <person name="Zahonova K."/>
            <person name="Pipaliya S."/>
            <person name="Dacks J."/>
            <person name="Roger A.J."/>
        </authorList>
    </citation>
    <scope>NUCLEOTIDE SEQUENCE</scope>
    <source>
        <strain evidence="2">Busselton2</strain>
    </source>
</reference>
<feature type="region of interest" description="Disordered" evidence="1">
    <location>
        <begin position="1"/>
        <end position="26"/>
    </location>
</feature>
<proteinExistence type="predicted"/>
<gene>
    <name evidence="2" type="ORF">M0812_20157</name>
</gene>
<evidence type="ECO:0000313" key="2">
    <source>
        <dbReference type="EMBL" id="KAJ3434093.1"/>
    </source>
</evidence>
<feature type="region of interest" description="Disordered" evidence="1">
    <location>
        <begin position="342"/>
        <end position="481"/>
    </location>
</feature>
<protein>
    <submittedName>
        <fullName evidence="2">Zinc finger ccch domain-containing protein</fullName>
    </submittedName>
</protein>
<comment type="caution">
    <text evidence="2">The sequence shown here is derived from an EMBL/GenBank/DDBJ whole genome shotgun (WGS) entry which is preliminary data.</text>
</comment>
<evidence type="ECO:0000313" key="3">
    <source>
        <dbReference type="Proteomes" id="UP001146793"/>
    </source>
</evidence>
<dbReference type="PANTHER" id="PTHR45532">
    <property type="entry name" value="WD REPEAT-CONTAINING PROTEIN 97"/>
    <property type="match status" value="1"/>
</dbReference>
<dbReference type="AlphaFoldDB" id="A0AAV7YWA4"/>
<dbReference type="Proteomes" id="UP001146793">
    <property type="component" value="Unassembled WGS sequence"/>
</dbReference>
<accession>A0AAV7YWA4</accession>
<evidence type="ECO:0000256" key="1">
    <source>
        <dbReference type="SAM" id="MobiDB-lite"/>
    </source>
</evidence>
<feature type="compositionally biased region" description="Polar residues" evidence="1">
    <location>
        <begin position="468"/>
        <end position="481"/>
    </location>
</feature>
<feature type="compositionally biased region" description="Basic and acidic residues" evidence="1">
    <location>
        <begin position="342"/>
        <end position="382"/>
    </location>
</feature>
<feature type="compositionally biased region" description="Basic residues" evidence="1">
    <location>
        <begin position="1"/>
        <end position="21"/>
    </location>
</feature>